<dbReference type="Gene3D" id="2.60.40.1170">
    <property type="entry name" value="Mu homology domain, subdomain B"/>
    <property type="match status" value="2"/>
</dbReference>
<dbReference type="PANTHER" id="PTHR10529">
    <property type="entry name" value="AP COMPLEX SUBUNIT MU"/>
    <property type="match status" value="1"/>
</dbReference>
<evidence type="ECO:0000259" key="7">
    <source>
        <dbReference type="PROSITE" id="PS51072"/>
    </source>
</evidence>
<feature type="domain" description="MHD" evidence="7">
    <location>
        <begin position="257"/>
        <end position="543"/>
    </location>
</feature>
<dbReference type="InterPro" id="IPR028565">
    <property type="entry name" value="MHD"/>
</dbReference>
<dbReference type="SUPFAM" id="SSF49447">
    <property type="entry name" value="Second domain of Mu2 adaptin subunit (ap50) of ap2 adaptor"/>
    <property type="match status" value="1"/>
</dbReference>
<evidence type="ECO:0000256" key="4">
    <source>
        <dbReference type="ARBA" id="ARBA00023329"/>
    </source>
</evidence>
<dbReference type="CDD" id="cd09252">
    <property type="entry name" value="AP-3_Mu3_Cterm"/>
    <property type="match status" value="1"/>
</dbReference>
<dbReference type="PROSITE" id="PS51072">
    <property type="entry name" value="MHD"/>
    <property type="match status" value="1"/>
</dbReference>
<keyword evidence="6" id="KW-1133">Transmembrane helix</keyword>
<dbReference type="GO" id="GO:0030659">
    <property type="term" value="C:cytoplasmic vesicle membrane"/>
    <property type="evidence" value="ECO:0007669"/>
    <property type="project" value="UniProtKB-SubCell"/>
</dbReference>
<feature type="transmembrane region" description="Helical" evidence="6">
    <location>
        <begin position="136"/>
        <end position="158"/>
    </location>
</feature>
<dbReference type="Gene3D" id="3.30.450.60">
    <property type="match status" value="1"/>
</dbReference>
<dbReference type="Pfam" id="PF00928">
    <property type="entry name" value="Adap_comp_sub"/>
    <property type="match status" value="1"/>
</dbReference>
<dbReference type="AlphaFoldDB" id="A0A061AZ18"/>
<evidence type="ECO:0000256" key="2">
    <source>
        <dbReference type="ARBA" id="ARBA00022448"/>
    </source>
</evidence>
<sequence length="543" mass="59830">MATIEGVYLTDDRDNLIFEYPTSASSPSLKTVLSTVRGSSTTSPHASHNEAVVEVSKTHTVYRQKQGRIVAYAFVRQYHDEESLRLKTIGDSDDDGDDSAPDNDYDQFQDDDGVDASAIASNEEKKSKGKKRTTMVPVNPAFVFVFLHSVITTLLDYFGKPLNPLKIEANYDVMCNLMQELIQGGKPYITDLNALRDLVPFNNSLTSNIIATTNQFAKNYVSGGAKLSSLGSSSGISSSDMAQERAPWRRPNVKYTNNEVFVDLIETINVVLSPYHVSHKTTKGAKSSITTNKLLTTIAFIEGTIDFTSHLSGIPDVLLTLNLAGNNIPHPSFHRAVRVDKWLNRQGVLSFIPADGKSRLAQYTIELDRLSSSHRSQKPIGVITPDYRRGLGVKGNEFEISVNISMHTGVSKIEYLKVEIKTEAHQSVKILRLSHGDFQSGSQGKFEWVFEPSQKLGVTAVLRGIIEDASDADEPVDDGDEKVEGGNDGAVHEPKEIALKYELKGALPSGIKVDSLKIVRGWGDVQPYKGVKYICRTGDYVIR</sequence>
<comment type="subcellular location">
    <subcellularLocation>
        <location evidence="1">Cytoplasmic vesicle membrane</location>
    </subcellularLocation>
</comment>
<dbReference type="InterPro" id="IPR050431">
    <property type="entry name" value="Adaptor_comp_med_subunit"/>
</dbReference>
<name>A0A061AZ18_CYBFA</name>
<organism evidence="8">
    <name type="scientific">Cyberlindnera fabianii</name>
    <name type="common">Yeast</name>
    <name type="synonym">Hansenula fabianii</name>
    <dbReference type="NCBI Taxonomy" id="36022"/>
    <lineage>
        <taxon>Eukaryota</taxon>
        <taxon>Fungi</taxon>
        <taxon>Dikarya</taxon>
        <taxon>Ascomycota</taxon>
        <taxon>Saccharomycotina</taxon>
        <taxon>Saccharomycetes</taxon>
        <taxon>Phaffomycetales</taxon>
        <taxon>Phaffomycetaceae</taxon>
        <taxon>Cyberlindnera</taxon>
    </lineage>
</organism>
<dbReference type="OrthoDB" id="870at2759"/>
<evidence type="ECO:0000256" key="3">
    <source>
        <dbReference type="ARBA" id="ARBA00023136"/>
    </source>
</evidence>
<feature type="compositionally biased region" description="Acidic residues" evidence="5">
    <location>
        <begin position="91"/>
        <end position="114"/>
    </location>
</feature>
<dbReference type="InterPro" id="IPR036168">
    <property type="entry name" value="AP2_Mu_C_sf"/>
</dbReference>
<dbReference type="VEuPathDB" id="FungiDB:BON22_1294"/>
<keyword evidence="3 6" id="KW-0472">Membrane</keyword>
<protein>
    <submittedName>
        <fullName evidence="8">CYFA0S10e03730g1_1</fullName>
    </submittedName>
</protein>
<dbReference type="InterPro" id="IPR011012">
    <property type="entry name" value="Longin-like_dom_sf"/>
</dbReference>
<keyword evidence="6" id="KW-0812">Transmembrane</keyword>
<feature type="region of interest" description="Disordered" evidence="5">
    <location>
        <begin position="88"/>
        <end position="114"/>
    </location>
</feature>
<evidence type="ECO:0000256" key="6">
    <source>
        <dbReference type="SAM" id="Phobius"/>
    </source>
</evidence>
<evidence type="ECO:0000313" key="8">
    <source>
        <dbReference type="EMBL" id="CDR42911.1"/>
    </source>
</evidence>
<reference evidence="8" key="1">
    <citation type="journal article" date="2014" name="Genome Announc.">
        <title>Genome sequence of the yeast Cyberlindnera fabianii (Hansenula fabianii).</title>
        <authorList>
            <person name="Freel K.C."/>
            <person name="Sarilar V."/>
            <person name="Neuveglise C."/>
            <person name="Devillers H."/>
            <person name="Friedrich A."/>
            <person name="Schacherer J."/>
        </authorList>
    </citation>
    <scope>NUCLEOTIDE SEQUENCE</scope>
    <source>
        <strain evidence="8">YJS4271</strain>
    </source>
</reference>
<gene>
    <name evidence="8" type="ORF">CYFA0S_10e03730g</name>
</gene>
<keyword evidence="2" id="KW-0813">Transport</keyword>
<proteinExistence type="predicted"/>
<evidence type="ECO:0000256" key="1">
    <source>
        <dbReference type="ARBA" id="ARBA00004156"/>
    </source>
</evidence>
<dbReference type="PhylomeDB" id="A0A061AZ18"/>
<keyword evidence="4" id="KW-0968">Cytoplasmic vesicle</keyword>
<dbReference type="GO" id="GO:0030117">
    <property type="term" value="C:membrane coat"/>
    <property type="evidence" value="ECO:0007669"/>
    <property type="project" value="UniProtKB-ARBA"/>
</dbReference>
<accession>A0A061AZ18</accession>
<dbReference type="SUPFAM" id="SSF64356">
    <property type="entry name" value="SNARE-like"/>
    <property type="match status" value="1"/>
</dbReference>
<dbReference type="EMBL" id="LK052895">
    <property type="protein sequence ID" value="CDR42911.1"/>
    <property type="molecule type" value="Genomic_DNA"/>
</dbReference>
<evidence type="ECO:0000256" key="5">
    <source>
        <dbReference type="SAM" id="MobiDB-lite"/>
    </source>
</evidence>